<keyword evidence="3" id="KW-1185">Reference proteome</keyword>
<dbReference type="GeneID" id="20323803"/>
<name>A0A074ZG45_OPIVI</name>
<dbReference type="KEGG" id="ovi:T265_09635"/>
<evidence type="ECO:0000313" key="2">
    <source>
        <dbReference type="EMBL" id="KER22210.1"/>
    </source>
</evidence>
<protein>
    <submittedName>
        <fullName evidence="2">Uncharacterized protein</fullName>
    </submittedName>
</protein>
<feature type="region of interest" description="Disordered" evidence="1">
    <location>
        <begin position="1"/>
        <end position="21"/>
    </location>
</feature>
<dbReference type="CTD" id="20323803"/>
<gene>
    <name evidence="2" type="ORF">T265_09635</name>
</gene>
<dbReference type="AlphaFoldDB" id="A0A074ZG45"/>
<dbReference type="EMBL" id="KL596911">
    <property type="protein sequence ID" value="KER22210.1"/>
    <property type="molecule type" value="Genomic_DNA"/>
</dbReference>
<dbReference type="Proteomes" id="UP000054324">
    <property type="component" value="Unassembled WGS sequence"/>
</dbReference>
<reference evidence="2 3" key="1">
    <citation type="submission" date="2013-11" db="EMBL/GenBank/DDBJ databases">
        <title>Opisthorchis viverrini - life in the bile duct.</title>
        <authorList>
            <person name="Young N.D."/>
            <person name="Nagarajan N."/>
            <person name="Lin S.J."/>
            <person name="Korhonen P.K."/>
            <person name="Jex A.R."/>
            <person name="Hall R.S."/>
            <person name="Safavi-Hemami H."/>
            <person name="Kaewkong W."/>
            <person name="Bertrand D."/>
            <person name="Gao S."/>
            <person name="Seet Q."/>
            <person name="Wongkham S."/>
            <person name="Teh B.T."/>
            <person name="Wongkham C."/>
            <person name="Intapan P.M."/>
            <person name="Maleewong W."/>
            <person name="Yang X."/>
            <person name="Hu M."/>
            <person name="Wang Z."/>
            <person name="Hofmann A."/>
            <person name="Sternberg P.W."/>
            <person name="Tan P."/>
            <person name="Wang J."/>
            <person name="Gasser R.B."/>
        </authorList>
    </citation>
    <scope>NUCLEOTIDE SEQUENCE [LARGE SCALE GENOMIC DNA]</scope>
</reference>
<evidence type="ECO:0000256" key="1">
    <source>
        <dbReference type="SAM" id="MobiDB-lite"/>
    </source>
</evidence>
<sequence length="64" mass="7184">MQQKRRNSEIEPSTVRSVPAKSRLKIKKSTAVLLHTEAFSDSPKESRGDSFIEPQQLGCLEIAE</sequence>
<evidence type="ECO:0000313" key="3">
    <source>
        <dbReference type="Proteomes" id="UP000054324"/>
    </source>
</evidence>
<accession>A0A074ZG45</accession>
<organism evidence="2 3">
    <name type="scientific">Opisthorchis viverrini</name>
    <name type="common">Southeast Asian liver fluke</name>
    <dbReference type="NCBI Taxonomy" id="6198"/>
    <lineage>
        <taxon>Eukaryota</taxon>
        <taxon>Metazoa</taxon>
        <taxon>Spiralia</taxon>
        <taxon>Lophotrochozoa</taxon>
        <taxon>Platyhelminthes</taxon>
        <taxon>Trematoda</taxon>
        <taxon>Digenea</taxon>
        <taxon>Opisthorchiida</taxon>
        <taxon>Opisthorchiata</taxon>
        <taxon>Opisthorchiidae</taxon>
        <taxon>Opisthorchis</taxon>
    </lineage>
</organism>
<dbReference type="RefSeq" id="XP_009174029.1">
    <property type="nucleotide sequence ID" value="XM_009175765.1"/>
</dbReference>
<proteinExistence type="predicted"/>